<dbReference type="InterPro" id="IPR045519">
    <property type="entry name" value="DUF6476"/>
</dbReference>
<protein>
    <submittedName>
        <fullName evidence="2">Uncharacterized protein</fullName>
    </submittedName>
</protein>
<dbReference type="Pfam" id="PF20082">
    <property type="entry name" value="DUF6476"/>
    <property type="match status" value="1"/>
</dbReference>
<reference evidence="2" key="2">
    <citation type="submission" date="2020-09" db="EMBL/GenBank/DDBJ databases">
        <authorList>
            <person name="Sun Q."/>
            <person name="Zhou Y."/>
        </authorList>
    </citation>
    <scope>NUCLEOTIDE SEQUENCE</scope>
    <source>
        <strain evidence="2">CGMCC 1.16012</strain>
    </source>
</reference>
<evidence type="ECO:0000313" key="3">
    <source>
        <dbReference type="Proteomes" id="UP000606730"/>
    </source>
</evidence>
<sequence length="104" mass="11590">MADMDNAPIEVEEPANLRFLRILVTVLTVIMIAGVALIIALLVMRLQRPVTMSLPDTITLPQGTTATAFTRSTDWIAVVTDDNRIFIYDETGETLRQEIQVTTE</sequence>
<evidence type="ECO:0000313" key="2">
    <source>
        <dbReference type="EMBL" id="GGE47005.1"/>
    </source>
</evidence>
<gene>
    <name evidence="2" type="ORF">GCM10011517_13430</name>
</gene>
<keyword evidence="1" id="KW-1133">Transmembrane helix</keyword>
<name>A0A917AFM3_9RHOB</name>
<dbReference type="RefSeq" id="WP_308422204.1">
    <property type="nucleotide sequence ID" value="NZ_BMKN01000001.1"/>
</dbReference>
<feature type="transmembrane region" description="Helical" evidence="1">
    <location>
        <begin position="20"/>
        <end position="43"/>
    </location>
</feature>
<dbReference type="Proteomes" id="UP000606730">
    <property type="component" value="Unassembled WGS sequence"/>
</dbReference>
<dbReference type="EMBL" id="BMKN01000001">
    <property type="protein sequence ID" value="GGE47005.1"/>
    <property type="molecule type" value="Genomic_DNA"/>
</dbReference>
<organism evidence="2 3">
    <name type="scientific">Actibacterium pelagium</name>
    <dbReference type="NCBI Taxonomy" id="2029103"/>
    <lineage>
        <taxon>Bacteria</taxon>
        <taxon>Pseudomonadati</taxon>
        <taxon>Pseudomonadota</taxon>
        <taxon>Alphaproteobacteria</taxon>
        <taxon>Rhodobacterales</taxon>
        <taxon>Roseobacteraceae</taxon>
        <taxon>Actibacterium</taxon>
    </lineage>
</organism>
<accession>A0A917AFM3</accession>
<keyword evidence="1" id="KW-0812">Transmembrane</keyword>
<comment type="caution">
    <text evidence="2">The sequence shown here is derived from an EMBL/GenBank/DDBJ whole genome shotgun (WGS) entry which is preliminary data.</text>
</comment>
<dbReference type="AlphaFoldDB" id="A0A917AFM3"/>
<keyword evidence="1" id="KW-0472">Membrane</keyword>
<proteinExistence type="predicted"/>
<evidence type="ECO:0000256" key="1">
    <source>
        <dbReference type="SAM" id="Phobius"/>
    </source>
</evidence>
<reference evidence="2" key="1">
    <citation type="journal article" date="2014" name="Int. J. Syst. Evol. Microbiol.">
        <title>Complete genome sequence of Corynebacterium casei LMG S-19264T (=DSM 44701T), isolated from a smear-ripened cheese.</title>
        <authorList>
            <consortium name="US DOE Joint Genome Institute (JGI-PGF)"/>
            <person name="Walter F."/>
            <person name="Albersmeier A."/>
            <person name="Kalinowski J."/>
            <person name="Ruckert C."/>
        </authorList>
    </citation>
    <scope>NUCLEOTIDE SEQUENCE</scope>
    <source>
        <strain evidence="2">CGMCC 1.16012</strain>
    </source>
</reference>
<keyword evidence="3" id="KW-1185">Reference proteome</keyword>